<keyword evidence="4 7" id="KW-1133">Transmembrane helix</keyword>
<feature type="compositionally biased region" description="Basic and acidic residues" evidence="6">
    <location>
        <begin position="134"/>
        <end position="143"/>
    </location>
</feature>
<dbReference type="PROSITE" id="PS01309">
    <property type="entry name" value="UPF0057"/>
    <property type="match status" value="1"/>
</dbReference>
<keyword evidence="9" id="KW-1185">Reference proteome</keyword>
<reference evidence="8 9" key="1">
    <citation type="journal article" date="2013" name="MBio">
        <title>Genome sequencing of the plant pathogen Taphrina deformans, the causal agent of peach leaf curl.</title>
        <authorList>
            <person name="Cisse O.H."/>
            <person name="Almeida J.M.G.C.F."/>
            <person name="Fonseca A."/>
            <person name="Kumar A.A."/>
            <person name="Salojaervi J."/>
            <person name="Overmyer K."/>
            <person name="Hauser P.M."/>
            <person name="Pagni M."/>
        </authorList>
    </citation>
    <scope>NUCLEOTIDE SEQUENCE [LARGE SCALE GENOMIC DNA]</scope>
    <source>
        <strain evidence="9">PYCC 5710 / ATCC 11124 / CBS 356.35 / IMI 108563 / JCM 9778 / NBRC 8474</strain>
    </source>
</reference>
<dbReference type="STRING" id="1097556.R4XF78"/>
<name>R4XF78_TAPDE</name>
<feature type="compositionally biased region" description="Polar residues" evidence="6">
    <location>
        <begin position="144"/>
        <end position="156"/>
    </location>
</feature>
<keyword evidence="5 7" id="KW-0472">Membrane</keyword>
<protein>
    <recommendedName>
        <fullName evidence="10">Stress response RCI peptide</fullName>
    </recommendedName>
</protein>
<evidence type="ECO:0000256" key="3">
    <source>
        <dbReference type="ARBA" id="ARBA00022692"/>
    </source>
</evidence>
<dbReference type="Pfam" id="PF01679">
    <property type="entry name" value="Pmp3"/>
    <property type="match status" value="1"/>
</dbReference>
<dbReference type="VEuPathDB" id="FungiDB:TAPDE_004896"/>
<dbReference type="EMBL" id="CAHR02000239">
    <property type="protein sequence ID" value="CCG84436.1"/>
    <property type="molecule type" value="Genomic_DNA"/>
</dbReference>
<evidence type="ECO:0000256" key="6">
    <source>
        <dbReference type="SAM" id="MobiDB-lite"/>
    </source>
</evidence>
<dbReference type="GO" id="GO:0016020">
    <property type="term" value="C:membrane"/>
    <property type="evidence" value="ECO:0007669"/>
    <property type="project" value="UniProtKB-SubCell"/>
</dbReference>
<evidence type="ECO:0000256" key="5">
    <source>
        <dbReference type="ARBA" id="ARBA00023136"/>
    </source>
</evidence>
<comment type="caution">
    <text evidence="8">The sequence shown here is derived from an EMBL/GenBank/DDBJ whole genome shotgun (WGS) entry which is preliminary data.</text>
</comment>
<feature type="region of interest" description="Disordered" evidence="6">
    <location>
        <begin position="118"/>
        <end position="157"/>
    </location>
</feature>
<feature type="compositionally biased region" description="Basic and acidic residues" evidence="6">
    <location>
        <begin position="236"/>
        <end position="246"/>
    </location>
</feature>
<feature type="transmembrane region" description="Helical" evidence="7">
    <location>
        <begin position="35"/>
        <end position="58"/>
    </location>
</feature>
<feature type="region of interest" description="Disordered" evidence="6">
    <location>
        <begin position="174"/>
        <end position="206"/>
    </location>
</feature>
<comment type="subcellular location">
    <subcellularLocation>
        <location evidence="1">Membrane</location>
    </subcellularLocation>
</comment>
<evidence type="ECO:0008006" key="10">
    <source>
        <dbReference type="Google" id="ProtNLM"/>
    </source>
</evidence>
<dbReference type="Proteomes" id="UP000013776">
    <property type="component" value="Unassembled WGS sequence"/>
</dbReference>
<evidence type="ECO:0000256" key="2">
    <source>
        <dbReference type="ARBA" id="ARBA00009530"/>
    </source>
</evidence>
<evidence type="ECO:0000256" key="1">
    <source>
        <dbReference type="ARBA" id="ARBA00004370"/>
    </source>
</evidence>
<feature type="compositionally biased region" description="Polar residues" evidence="6">
    <location>
        <begin position="119"/>
        <end position="128"/>
    </location>
</feature>
<gene>
    <name evidence="8" type="ORF">TAPDE_004896</name>
</gene>
<comment type="similarity">
    <text evidence="2">Belongs to the UPF0057 (PMP3) family.</text>
</comment>
<dbReference type="PANTHER" id="PTHR21659">
    <property type="entry name" value="HYDROPHOBIC PROTEIN RCI2 LOW TEMPERATURE AND SALT RESPONSIVE PROTEIN LTI6 -RELATED"/>
    <property type="match status" value="1"/>
</dbReference>
<dbReference type="OrthoDB" id="2152119at2759"/>
<evidence type="ECO:0000256" key="4">
    <source>
        <dbReference type="ARBA" id="ARBA00022989"/>
    </source>
</evidence>
<evidence type="ECO:0000313" key="9">
    <source>
        <dbReference type="Proteomes" id="UP000013776"/>
    </source>
</evidence>
<organism evidence="8 9">
    <name type="scientific">Taphrina deformans (strain PYCC 5710 / ATCC 11124 / CBS 356.35 / IMI 108563 / JCM 9778 / NBRC 8474)</name>
    <name type="common">Peach leaf curl fungus</name>
    <name type="synonym">Lalaria deformans</name>
    <dbReference type="NCBI Taxonomy" id="1097556"/>
    <lineage>
        <taxon>Eukaryota</taxon>
        <taxon>Fungi</taxon>
        <taxon>Dikarya</taxon>
        <taxon>Ascomycota</taxon>
        <taxon>Taphrinomycotina</taxon>
        <taxon>Taphrinomycetes</taxon>
        <taxon>Taphrinales</taxon>
        <taxon>Taphrinaceae</taxon>
        <taxon>Taphrina</taxon>
    </lineage>
</organism>
<feature type="compositionally biased region" description="Low complexity" evidence="6">
    <location>
        <begin position="258"/>
        <end position="270"/>
    </location>
</feature>
<dbReference type="PROSITE" id="PS51257">
    <property type="entry name" value="PROKAR_LIPOPROTEIN"/>
    <property type="match status" value="1"/>
</dbReference>
<proteinExistence type="inferred from homology"/>
<evidence type="ECO:0000256" key="7">
    <source>
        <dbReference type="SAM" id="Phobius"/>
    </source>
</evidence>
<feature type="transmembrane region" description="Helical" evidence="7">
    <location>
        <begin position="12"/>
        <end position="29"/>
    </location>
</feature>
<evidence type="ECO:0000313" key="8">
    <source>
        <dbReference type="EMBL" id="CCG84436.1"/>
    </source>
</evidence>
<feature type="region of interest" description="Disordered" evidence="6">
    <location>
        <begin position="218"/>
        <end position="270"/>
    </location>
</feature>
<sequence>MARNSRGPVSAIILLTTVFIPPLGVFLLLGCGSEVLIAICLTILGWFPGLIYAVFLWLKAGGFEASGTAEVRSKRKAKKAQRAAITPSCGSPVAEDSIEPRQPPLRIIETVLEDADGQAQISGQTSRQKPMRRTMREAGKGQERSVQAVATNPAQPSSAIVAARTASVAACTAPKNKSVSDSGAKLATEQNSATNAAKAVPDEETARPGTSIALGRVLQTDDDVGSSTQADGTPDTLKEGAAEQHLRVPGGYESRPQSAAAPGTPGASAVVNPQISAIRAVKDVEVKDA</sequence>
<dbReference type="AlphaFoldDB" id="R4XF78"/>
<dbReference type="InterPro" id="IPR000612">
    <property type="entry name" value="PMP3"/>
</dbReference>
<dbReference type="eggNOG" id="KOG1773">
    <property type="taxonomic scope" value="Eukaryota"/>
</dbReference>
<accession>R4XF78</accession>
<dbReference type="PANTHER" id="PTHR21659:SF42">
    <property type="entry name" value="UPF0057 MEMBRANE PROTEIN ZK632.10-RELATED"/>
    <property type="match status" value="1"/>
</dbReference>
<keyword evidence="3 7" id="KW-0812">Transmembrane</keyword>